<dbReference type="STRING" id="1590841.A0A2R6P9G4"/>
<dbReference type="NCBIfam" id="TIGR02189">
    <property type="entry name" value="GlrX-like_plant"/>
    <property type="match status" value="1"/>
</dbReference>
<dbReference type="EMBL" id="NKQK01000027">
    <property type="protein sequence ID" value="PSR87457.1"/>
    <property type="molecule type" value="Genomic_DNA"/>
</dbReference>
<dbReference type="SUPFAM" id="SSF52833">
    <property type="entry name" value="Thioredoxin-like"/>
    <property type="match status" value="1"/>
</dbReference>
<keyword evidence="3" id="KW-0963">Cytoplasm</keyword>
<keyword evidence="7" id="KW-1185">Reference proteome</keyword>
<evidence type="ECO:0000256" key="4">
    <source>
        <dbReference type="ARBA" id="ARBA00023284"/>
    </source>
</evidence>
<proteinExistence type="inferred from homology"/>
<dbReference type="InParanoid" id="A0A2R6P9G4"/>
<comment type="similarity">
    <text evidence="2">Belongs to the glutaredoxin family. CC-type subfamily.</text>
</comment>
<comment type="caution">
    <text evidence="6">The sequence shown here is derived from an EMBL/GenBank/DDBJ whole genome shotgun (WGS) entry which is preliminary data.</text>
</comment>
<feature type="domain" description="Glutaredoxin" evidence="5">
    <location>
        <begin position="31"/>
        <end position="95"/>
    </location>
</feature>
<dbReference type="OrthoDB" id="418495at2759"/>
<dbReference type="PROSITE" id="PS51354">
    <property type="entry name" value="GLUTAREDOXIN_2"/>
    <property type="match status" value="1"/>
</dbReference>
<dbReference type="Gene3D" id="3.40.30.10">
    <property type="entry name" value="Glutaredoxin"/>
    <property type="match status" value="1"/>
</dbReference>
<sequence>MQYQTGGSYHPTRGVDEVVEAVRRLALQNAVVIFSKSTCSMCHVIDRLFRNMGVNPTVYELDKHPTGKDMERALARVLGSSNSPVPLVFIGGKLVGDTDRVMACHIAGTLVPLLKAAGAIWL</sequence>
<reference evidence="7" key="2">
    <citation type="journal article" date="2018" name="BMC Genomics">
        <title>A manually annotated Actinidia chinensis var. chinensis (kiwifruit) genome highlights the challenges associated with draft genomes and gene prediction in plants.</title>
        <authorList>
            <person name="Pilkington S.M."/>
            <person name="Crowhurst R."/>
            <person name="Hilario E."/>
            <person name="Nardozza S."/>
            <person name="Fraser L."/>
            <person name="Peng Y."/>
            <person name="Gunaseelan K."/>
            <person name="Simpson R."/>
            <person name="Tahir J."/>
            <person name="Deroles S.C."/>
            <person name="Templeton K."/>
            <person name="Luo Z."/>
            <person name="Davy M."/>
            <person name="Cheng C."/>
            <person name="McNeilage M."/>
            <person name="Scaglione D."/>
            <person name="Liu Y."/>
            <person name="Zhang Q."/>
            <person name="Datson P."/>
            <person name="De Silva N."/>
            <person name="Gardiner S.E."/>
            <person name="Bassett H."/>
            <person name="Chagne D."/>
            <person name="McCallum J."/>
            <person name="Dzierzon H."/>
            <person name="Deng C."/>
            <person name="Wang Y.Y."/>
            <person name="Barron L."/>
            <person name="Manako K."/>
            <person name="Bowen J."/>
            <person name="Foster T.M."/>
            <person name="Erridge Z.A."/>
            <person name="Tiffin H."/>
            <person name="Waite C.N."/>
            <person name="Davies K.M."/>
            <person name="Grierson E.P."/>
            <person name="Laing W.A."/>
            <person name="Kirk R."/>
            <person name="Chen X."/>
            <person name="Wood M."/>
            <person name="Montefiori M."/>
            <person name="Brummell D.A."/>
            <person name="Schwinn K.E."/>
            <person name="Catanach A."/>
            <person name="Fullerton C."/>
            <person name="Li D."/>
            <person name="Meiyalaghan S."/>
            <person name="Nieuwenhuizen N."/>
            <person name="Read N."/>
            <person name="Prakash R."/>
            <person name="Hunter D."/>
            <person name="Zhang H."/>
            <person name="McKenzie M."/>
            <person name="Knabel M."/>
            <person name="Harris A."/>
            <person name="Allan A.C."/>
            <person name="Gleave A."/>
            <person name="Chen A."/>
            <person name="Janssen B.J."/>
            <person name="Plunkett B."/>
            <person name="Ampomah-Dwamena C."/>
            <person name="Voogd C."/>
            <person name="Leif D."/>
            <person name="Lafferty D."/>
            <person name="Souleyre E.J.F."/>
            <person name="Varkonyi-Gasic E."/>
            <person name="Gambi F."/>
            <person name="Hanley J."/>
            <person name="Yao J.L."/>
            <person name="Cheung J."/>
            <person name="David K.M."/>
            <person name="Warren B."/>
            <person name="Marsh K."/>
            <person name="Snowden K.C."/>
            <person name="Lin-Wang K."/>
            <person name="Brian L."/>
            <person name="Martinez-Sanchez M."/>
            <person name="Wang M."/>
            <person name="Ileperuma N."/>
            <person name="Macnee N."/>
            <person name="Campin R."/>
            <person name="McAtee P."/>
            <person name="Drummond R.S.M."/>
            <person name="Espley R.V."/>
            <person name="Ireland H.S."/>
            <person name="Wu R."/>
            <person name="Atkinson R.G."/>
            <person name="Karunairetnam S."/>
            <person name="Bulley S."/>
            <person name="Chunkath S."/>
            <person name="Hanley Z."/>
            <person name="Storey R."/>
            <person name="Thrimawithana A.H."/>
            <person name="Thomson S."/>
            <person name="David C."/>
            <person name="Testolin R."/>
            <person name="Huang H."/>
            <person name="Hellens R.P."/>
            <person name="Schaffer R.J."/>
        </authorList>
    </citation>
    <scope>NUCLEOTIDE SEQUENCE [LARGE SCALE GENOMIC DNA]</scope>
    <source>
        <strain evidence="7">cv. Red5</strain>
    </source>
</reference>
<organism evidence="6 7">
    <name type="scientific">Actinidia chinensis var. chinensis</name>
    <name type="common">Chinese soft-hair kiwi</name>
    <dbReference type="NCBI Taxonomy" id="1590841"/>
    <lineage>
        <taxon>Eukaryota</taxon>
        <taxon>Viridiplantae</taxon>
        <taxon>Streptophyta</taxon>
        <taxon>Embryophyta</taxon>
        <taxon>Tracheophyta</taxon>
        <taxon>Spermatophyta</taxon>
        <taxon>Magnoliopsida</taxon>
        <taxon>eudicotyledons</taxon>
        <taxon>Gunneridae</taxon>
        <taxon>Pentapetalae</taxon>
        <taxon>asterids</taxon>
        <taxon>Ericales</taxon>
        <taxon>Actinidiaceae</taxon>
        <taxon>Actinidia</taxon>
    </lineage>
</organism>
<evidence type="ECO:0000256" key="2">
    <source>
        <dbReference type="ARBA" id="ARBA00007568"/>
    </source>
</evidence>
<dbReference type="InterPro" id="IPR002109">
    <property type="entry name" value="Glutaredoxin"/>
</dbReference>
<dbReference type="CDD" id="cd03419">
    <property type="entry name" value="GRX_GRXh_1_2_like"/>
    <property type="match status" value="1"/>
</dbReference>
<evidence type="ECO:0000259" key="5">
    <source>
        <dbReference type="Pfam" id="PF00462"/>
    </source>
</evidence>
<keyword evidence="4" id="KW-0676">Redox-active center</keyword>
<dbReference type="PANTHER" id="PTHR10168">
    <property type="entry name" value="GLUTAREDOXIN"/>
    <property type="match status" value="1"/>
</dbReference>
<dbReference type="Pfam" id="PF00462">
    <property type="entry name" value="Glutaredoxin"/>
    <property type="match status" value="1"/>
</dbReference>
<evidence type="ECO:0000256" key="3">
    <source>
        <dbReference type="ARBA" id="ARBA00022490"/>
    </source>
</evidence>
<dbReference type="GO" id="GO:0005737">
    <property type="term" value="C:cytoplasm"/>
    <property type="evidence" value="ECO:0007669"/>
    <property type="project" value="UniProtKB-SubCell"/>
</dbReference>
<accession>A0A2R6P9G4</accession>
<dbReference type="Gramene" id="PSR87457">
    <property type="protein sequence ID" value="PSR87457"/>
    <property type="gene ID" value="CEY00_Acc30504"/>
</dbReference>
<name>A0A2R6P9G4_ACTCC</name>
<comment type="subcellular location">
    <subcellularLocation>
        <location evidence="1">Cytoplasm</location>
    </subcellularLocation>
</comment>
<dbReference type="AlphaFoldDB" id="A0A2R6P9G4"/>
<dbReference type="OMA" id="WTVHELV"/>
<evidence type="ECO:0000313" key="6">
    <source>
        <dbReference type="EMBL" id="PSR87457.1"/>
    </source>
</evidence>
<gene>
    <name evidence="6" type="ORF">CEY00_Acc30504</name>
</gene>
<reference evidence="6 7" key="1">
    <citation type="submission" date="2017-07" db="EMBL/GenBank/DDBJ databases">
        <title>An improved, manually edited Actinidia chinensis var. chinensis (kiwifruit) genome highlights the challenges associated with draft genomes and gene prediction in plants.</title>
        <authorList>
            <person name="Pilkington S."/>
            <person name="Crowhurst R."/>
            <person name="Hilario E."/>
            <person name="Nardozza S."/>
            <person name="Fraser L."/>
            <person name="Peng Y."/>
            <person name="Gunaseelan K."/>
            <person name="Simpson R."/>
            <person name="Tahir J."/>
            <person name="Deroles S."/>
            <person name="Templeton K."/>
            <person name="Luo Z."/>
            <person name="Davy M."/>
            <person name="Cheng C."/>
            <person name="Mcneilage M."/>
            <person name="Scaglione D."/>
            <person name="Liu Y."/>
            <person name="Zhang Q."/>
            <person name="Datson P."/>
            <person name="De Silva N."/>
            <person name="Gardiner S."/>
            <person name="Bassett H."/>
            <person name="Chagne D."/>
            <person name="Mccallum J."/>
            <person name="Dzierzon H."/>
            <person name="Deng C."/>
            <person name="Wang Y.-Y."/>
            <person name="Barron N."/>
            <person name="Manako K."/>
            <person name="Bowen J."/>
            <person name="Foster T."/>
            <person name="Erridge Z."/>
            <person name="Tiffin H."/>
            <person name="Waite C."/>
            <person name="Davies K."/>
            <person name="Grierson E."/>
            <person name="Laing W."/>
            <person name="Kirk R."/>
            <person name="Chen X."/>
            <person name="Wood M."/>
            <person name="Montefiori M."/>
            <person name="Brummell D."/>
            <person name="Schwinn K."/>
            <person name="Catanach A."/>
            <person name="Fullerton C."/>
            <person name="Li D."/>
            <person name="Meiyalaghan S."/>
            <person name="Nieuwenhuizen N."/>
            <person name="Read N."/>
            <person name="Prakash R."/>
            <person name="Hunter D."/>
            <person name="Zhang H."/>
            <person name="Mckenzie M."/>
            <person name="Knabel M."/>
            <person name="Harris A."/>
            <person name="Allan A."/>
            <person name="Chen A."/>
            <person name="Janssen B."/>
            <person name="Plunkett B."/>
            <person name="Dwamena C."/>
            <person name="Voogd C."/>
            <person name="Leif D."/>
            <person name="Lafferty D."/>
            <person name="Souleyre E."/>
            <person name="Varkonyi-Gasic E."/>
            <person name="Gambi F."/>
            <person name="Hanley J."/>
            <person name="Yao J.-L."/>
            <person name="Cheung J."/>
            <person name="David K."/>
            <person name="Warren B."/>
            <person name="Marsh K."/>
            <person name="Snowden K."/>
            <person name="Lin-Wang K."/>
            <person name="Brian L."/>
            <person name="Martinez-Sanchez M."/>
            <person name="Wang M."/>
            <person name="Ileperuma N."/>
            <person name="Macnee N."/>
            <person name="Campin R."/>
            <person name="Mcatee P."/>
            <person name="Drummond R."/>
            <person name="Espley R."/>
            <person name="Ireland H."/>
            <person name="Wu R."/>
            <person name="Atkinson R."/>
            <person name="Karunairetnam S."/>
            <person name="Bulley S."/>
            <person name="Chunkath S."/>
            <person name="Hanley Z."/>
            <person name="Storey R."/>
            <person name="Thrimawithana A."/>
            <person name="Thomson S."/>
            <person name="David C."/>
            <person name="Testolin R."/>
        </authorList>
    </citation>
    <scope>NUCLEOTIDE SEQUENCE [LARGE SCALE GENOMIC DNA]</scope>
    <source>
        <strain evidence="7">cv. Red5</strain>
        <tissue evidence="6">Young leaf</tissue>
    </source>
</reference>
<dbReference type="Proteomes" id="UP000241394">
    <property type="component" value="Chromosome LG27"/>
</dbReference>
<evidence type="ECO:0000313" key="7">
    <source>
        <dbReference type="Proteomes" id="UP000241394"/>
    </source>
</evidence>
<protein>
    <submittedName>
        <fullName evidence="6">Glutaredoxin-C1 like</fullName>
    </submittedName>
</protein>
<dbReference type="InterPro" id="IPR011905">
    <property type="entry name" value="GlrX-like_pln_2"/>
</dbReference>
<evidence type="ECO:0000256" key="1">
    <source>
        <dbReference type="ARBA" id="ARBA00004496"/>
    </source>
</evidence>
<dbReference type="InterPro" id="IPR036249">
    <property type="entry name" value="Thioredoxin-like_sf"/>
</dbReference>